<dbReference type="InterPro" id="IPR036691">
    <property type="entry name" value="Endo/exonu/phosph_ase_sf"/>
</dbReference>
<gene>
    <name evidence="3" type="ORF">GCM10022262_16720</name>
</gene>
<organism evidence="3 4">
    <name type="scientific">Georgenia daeguensis</name>
    <dbReference type="NCBI Taxonomy" id="908355"/>
    <lineage>
        <taxon>Bacteria</taxon>
        <taxon>Bacillati</taxon>
        <taxon>Actinomycetota</taxon>
        <taxon>Actinomycetes</taxon>
        <taxon>Micrococcales</taxon>
        <taxon>Bogoriellaceae</taxon>
        <taxon>Georgenia</taxon>
    </lineage>
</organism>
<dbReference type="SUPFAM" id="SSF56219">
    <property type="entry name" value="DNase I-like"/>
    <property type="match status" value="1"/>
</dbReference>
<proteinExistence type="predicted"/>
<dbReference type="RefSeq" id="WP_345039825.1">
    <property type="nucleotide sequence ID" value="NZ_BAABBA010000007.1"/>
</dbReference>
<accession>A0ABP8ETL6</accession>
<keyword evidence="4" id="KW-1185">Reference proteome</keyword>
<keyword evidence="3" id="KW-0255">Endonuclease</keyword>
<dbReference type="Gene3D" id="3.60.10.10">
    <property type="entry name" value="Endonuclease/exonuclease/phosphatase"/>
    <property type="match status" value="1"/>
</dbReference>
<feature type="compositionally biased region" description="Basic and acidic residues" evidence="1">
    <location>
        <begin position="272"/>
        <end position="283"/>
    </location>
</feature>
<protein>
    <submittedName>
        <fullName evidence="3">Endonuclease/exonuclease/phosphatase family protein</fullName>
    </submittedName>
</protein>
<feature type="domain" description="Endonuclease/exonuclease/phosphatase" evidence="2">
    <location>
        <begin position="4"/>
        <end position="244"/>
    </location>
</feature>
<dbReference type="PANTHER" id="PTHR14859">
    <property type="entry name" value="CALCOFLUOR WHITE HYPERSENSITIVE PROTEIN PRECURSOR"/>
    <property type="match status" value="1"/>
</dbReference>
<reference evidence="4" key="1">
    <citation type="journal article" date="2019" name="Int. J. Syst. Evol. Microbiol.">
        <title>The Global Catalogue of Microorganisms (GCM) 10K type strain sequencing project: providing services to taxonomists for standard genome sequencing and annotation.</title>
        <authorList>
            <consortium name="The Broad Institute Genomics Platform"/>
            <consortium name="The Broad Institute Genome Sequencing Center for Infectious Disease"/>
            <person name="Wu L."/>
            <person name="Ma J."/>
        </authorList>
    </citation>
    <scope>NUCLEOTIDE SEQUENCE [LARGE SCALE GENOMIC DNA]</scope>
    <source>
        <strain evidence="4">JCM 17459</strain>
    </source>
</reference>
<dbReference type="GO" id="GO:0004519">
    <property type="term" value="F:endonuclease activity"/>
    <property type="evidence" value="ECO:0007669"/>
    <property type="project" value="UniProtKB-KW"/>
</dbReference>
<feature type="region of interest" description="Disordered" evidence="1">
    <location>
        <begin position="256"/>
        <end position="283"/>
    </location>
</feature>
<dbReference type="EMBL" id="BAABBA010000007">
    <property type="protein sequence ID" value="GAA4287313.1"/>
    <property type="molecule type" value="Genomic_DNA"/>
</dbReference>
<evidence type="ECO:0000313" key="4">
    <source>
        <dbReference type="Proteomes" id="UP001499841"/>
    </source>
</evidence>
<dbReference type="InterPro" id="IPR051916">
    <property type="entry name" value="GPI-anchor_lipid_remodeler"/>
</dbReference>
<dbReference type="Proteomes" id="UP001499841">
    <property type="component" value="Unassembled WGS sequence"/>
</dbReference>
<keyword evidence="3" id="KW-0540">Nuclease</keyword>
<evidence type="ECO:0000259" key="2">
    <source>
        <dbReference type="Pfam" id="PF03372"/>
    </source>
</evidence>
<evidence type="ECO:0000313" key="3">
    <source>
        <dbReference type="EMBL" id="GAA4287313.1"/>
    </source>
</evidence>
<sequence length="283" mass="30659">MRIATFNILHGRSLTDDRVDLDRFADAVRTLDADVLALQEVDRDQPRSHGADLTAVAAEAMGAVDHRFVATMHGLPDLWTAATGEEQPESSAYGIALLSRYPVARWKVLALPSPHQRVPVTFPGRTRPVLVKDEARTALAALVVTPEGPVAVVGTHLTFVPDWNVAQLRHIVKATRDMTRPFVLMGDLNLAGGEPSRHSGLRPLVTAATFPLTEPAEQLDHILVDGDVRTTEPGRSHNLGMSDHRALSVGIEIGRTETPSDARPRAGTRTPARVEARAASRST</sequence>
<evidence type="ECO:0000256" key="1">
    <source>
        <dbReference type="SAM" id="MobiDB-lite"/>
    </source>
</evidence>
<comment type="caution">
    <text evidence="3">The sequence shown here is derived from an EMBL/GenBank/DDBJ whole genome shotgun (WGS) entry which is preliminary data.</text>
</comment>
<dbReference type="Pfam" id="PF03372">
    <property type="entry name" value="Exo_endo_phos"/>
    <property type="match status" value="1"/>
</dbReference>
<name>A0ABP8ETL6_9MICO</name>
<keyword evidence="3" id="KW-0378">Hydrolase</keyword>
<dbReference type="InterPro" id="IPR005135">
    <property type="entry name" value="Endo/exonuclease/phosphatase"/>
</dbReference>
<dbReference type="PANTHER" id="PTHR14859:SF1">
    <property type="entry name" value="PGAP2-INTERACTING PROTEIN"/>
    <property type="match status" value="1"/>
</dbReference>